<dbReference type="Gene3D" id="3.40.50.720">
    <property type="entry name" value="NAD(P)-binding Rossmann-like Domain"/>
    <property type="match status" value="1"/>
</dbReference>
<protein>
    <recommendedName>
        <fullName evidence="3">Short-chain dehydrogenase/reductase SDR</fullName>
    </recommendedName>
</protein>
<organism evidence="1 2">
    <name type="scientific">Polysphondylium violaceum</name>
    <dbReference type="NCBI Taxonomy" id="133409"/>
    <lineage>
        <taxon>Eukaryota</taxon>
        <taxon>Amoebozoa</taxon>
        <taxon>Evosea</taxon>
        <taxon>Eumycetozoa</taxon>
        <taxon>Dictyostelia</taxon>
        <taxon>Dictyosteliales</taxon>
        <taxon>Dictyosteliaceae</taxon>
        <taxon>Polysphondylium</taxon>
    </lineage>
</organism>
<reference evidence="1" key="1">
    <citation type="submission" date="2020-01" db="EMBL/GenBank/DDBJ databases">
        <title>Development of genomics and gene disruption for Polysphondylium violaceum indicates a role for the polyketide synthase stlB in stalk morphogenesis.</title>
        <authorList>
            <person name="Narita B."/>
            <person name="Kawabe Y."/>
            <person name="Kin K."/>
            <person name="Saito T."/>
            <person name="Gibbs R."/>
            <person name="Kuspa A."/>
            <person name="Muzny D."/>
            <person name="Queller D."/>
            <person name="Richards S."/>
            <person name="Strassman J."/>
            <person name="Sucgang R."/>
            <person name="Worley K."/>
            <person name="Schaap P."/>
        </authorList>
    </citation>
    <scope>NUCLEOTIDE SEQUENCE</scope>
    <source>
        <strain evidence="1">QSvi11</strain>
    </source>
</reference>
<dbReference type="Proteomes" id="UP000695562">
    <property type="component" value="Unassembled WGS sequence"/>
</dbReference>
<dbReference type="InterPro" id="IPR036291">
    <property type="entry name" value="NAD(P)-bd_dom_sf"/>
</dbReference>
<proteinExistence type="predicted"/>
<keyword evidence="2" id="KW-1185">Reference proteome</keyword>
<feature type="non-terminal residue" evidence="1">
    <location>
        <position position="56"/>
    </location>
</feature>
<dbReference type="OrthoDB" id="16849at2759"/>
<gene>
    <name evidence="1" type="ORF">CYY_007193</name>
</gene>
<evidence type="ECO:0008006" key="3">
    <source>
        <dbReference type="Google" id="ProtNLM"/>
    </source>
</evidence>
<sequence>MDPKQIIKPIALISGANKGIGLETAKSLVKKGYFVFIGARDTSLGEKAREEIGAQD</sequence>
<evidence type="ECO:0000313" key="2">
    <source>
        <dbReference type="Proteomes" id="UP000695562"/>
    </source>
</evidence>
<dbReference type="EMBL" id="AJWJ01000369">
    <property type="protein sequence ID" value="KAF2071498.1"/>
    <property type="molecule type" value="Genomic_DNA"/>
</dbReference>
<dbReference type="InterPro" id="IPR002347">
    <property type="entry name" value="SDR_fam"/>
</dbReference>
<comment type="caution">
    <text evidence="1">The sequence shown here is derived from an EMBL/GenBank/DDBJ whole genome shotgun (WGS) entry which is preliminary data.</text>
</comment>
<dbReference type="AlphaFoldDB" id="A0A8J4PQ20"/>
<accession>A0A8J4PQ20</accession>
<name>A0A8J4PQ20_9MYCE</name>
<dbReference type="Pfam" id="PF00106">
    <property type="entry name" value="adh_short"/>
    <property type="match status" value="1"/>
</dbReference>
<evidence type="ECO:0000313" key="1">
    <source>
        <dbReference type="EMBL" id="KAF2071498.1"/>
    </source>
</evidence>
<dbReference type="SUPFAM" id="SSF51735">
    <property type="entry name" value="NAD(P)-binding Rossmann-fold domains"/>
    <property type="match status" value="1"/>
</dbReference>